<evidence type="ECO:0000313" key="3">
    <source>
        <dbReference type="Proteomes" id="UP001497623"/>
    </source>
</evidence>
<gene>
    <name evidence="2" type="ORF">MNOR_LOCUS7725</name>
</gene>
<feature type="transmembrane region" description="Helical" evidence="1">
    <location>
        <begin position="6"/>
        <end position="35"/>
    </location>
</feature>
<proteinExistence type="predicted"/>
<reference evidence="2 3" key="1">
    <citation type="submission" date="2024-05" db="EMBL/GenBank/DDBJ databases">
        <authorList>
            <person name="Wallberg A."/>
        </authorList>
    </citation>
    <scope>NUCLEOTIDE SEQUENCE [LARGE SCALE GENOMIC DNA]</scope>
</reference>
<accession>A0AAV2Q6R9</accession>
<evidence type="ECO:0000256" key="1">
    <source>
        <dbReference type="SAM" id="Phobius"/>
    </source>
</evidence>
<comment type="caution">
    <text evidence="2">The sequence shown here is derived from an EMBL/GenBank/DDBJ whole genome shotgun (WGS) entry which is preliminary data.</text>
</comment>
<keyword evidence="1" id="KW-0812">Transmembrane</keyword>
<name>A0AAV2Q6R9_MEGNR</name>
<keyword evidence="3" id="KW-1185">Reference proteome</keyword>
<sequence length="122" mass="13427">MAFITIFLLSAFLSVDLIFLGSFITFLSIFIFLAFSKSQQDLDADTSLNFLFRDVCLLCIFLLRDVSRFLCVVYFLIFGVLVIKSVVLSGIIKLASSLAFVLSLCIGDMSGGKLITISDDGN</sequence>
<organism evidence="2 3">
    <name type="scientific">Meganyctiphanes norvegica</name>
    <name type="common">Northern krill</name>
    <name type="synonym">Thysanopoda norvegica</name>
    <dbReference type="NCBI Taxonomy" id="48144"/>
    <lineage>
        <taxon>Eukaryota</taxon>
        <taxon>Metazoa</taxon>
        <taxon>Ecdysozoa</taxon>
        <taxon>Arthropoda</taxon>
        <taxon>Crustacea</taxon>
        <taxon>Multicrustacea</taxon>
        <taxon>Malacostraca</taxon>
        <taxon>Eumalacostraca</taxon>
        <taxon>Eucarida</taxon>
        <taxon>Euphausiacea</taxon>
        <taxon>Euphausiidae</taxon>
        <taxon>Meganyctiphanes</taxon>
    </lineage>
</organism>
<protein>
    <submittedName>
        <fullName evidence="2">Uncharacterized protein</fullName>
    </submittedName>
</protein>
<dbReference type="Proteomes" id="UP001497623">
    <property type="component" value="Unassembled WGS sequence"/>
</dbReference>
<dbReference type="EMBL" id="CAXKWB010003454">
    <property type="protein sequence ID" value="CAL4069304.1"/>
    <property type="molecule type" value="Genomic_DNA"/>
</dbReference>
<keyword evidence="1" id="KW-0472">Membrane</keyword>
<keyword evidence="1" id="KW-1133">Transmembrane helix</keyword>
<dbReference type="AlphaFoldDB" id="A0AAV2Q6R9"/>
<evidence type="ECO:0000313" key="2">
    <source>
        <dbReference type="EMBL" id="CAL4069304.1"/>
    </source>
</evidence>